<organism evidence="3 4">
    <name type="scientific">Silvimonas iriomotensis</name>
    <dbReference type="NCBI Taxonomy" id="449662"/>
    <lineage>
        <taxon>Bacteria</taxon>
        <taxon>Pseudomonadati</taxon>
        <taxon>Pseudomonadota</taxon>
        <taxon>Betaproteobacteria</taxon>
        <taxon>Neisseriales</taxon>
        <taxon>Chitinibacteraceae</taxon>
        <taxon>Silvimonas</taxon>
    </lineage>
</organism>
<name>A0ABQ2P595_9NEIS</name>
<keyword evidence="2" id="KW-0472">Membrane</keyword>
<dbReference type="EMBL" id="BMLX01000001">
    <property type="protein sequence ID" value="GGP18142.1"/>
    <property type="molecule type" value="Genomic_DNA"/>
</dbReference>
<feature type="coiled-coil region" evidence="1">
    <location>
        <begin position="215"/>
        <end position="245"/>
    </location>
</feature>
<feature type="transmembrane region" description="Helical" evidence="2">
    <location>
        <begin position="266"/>
        <end position="288"/>
    </location>
</feature>
<accession>A0ABQ2P595</accession>
<keyword evidence="4" id="KW-1185">Reference proteome</keyword>
<evidence type="ECO:0000313" key="3">
    <source>
        <dbReference type="EMBL" id="GGP18142.1"/>
    </source>
</evidence>
<dbReference type="Proteomes" id="UP000637267">
    <property type="component" value="Unassembled WGS sequence"/>
</dbReference>
<evidence type="ECO:0000313" key="4">
    <source>
        <dbReference type="Proteomes" id="UP000637267"/>
    </source>
</evidence>
<gene>
    <name evidence="3" type="ORF">GCM10010970_03390</name>
</gene>
<feature type="transmembrane region" description="Helical" evidence="2">
    <location>
        <begin position="308"/>
        <end position="330"/>
    </location>
</feature>
<dbReference type="RefSeq" id="WP_188701694.1">
    <property type="nucleotide sequence ID" value="NZ_BMLX01000001.1"/>
</dbReference>
<evidence type="ECO:0000256" key="2">
    <source>
        <dbReference type="SAM" id="Phobius"/>
    </source>
</evidence>
<keyword evidence="1" id="KW-0175">Coiled coil</keyword>
<keyword evidence="2" id="KW-0812">Transmembrane</keyword>
<comment type="caution">
    <text evidence="3">The sequence shown here is derived from an EMBL/GenBank/DDBJ whole genome shotgun (WGS) entry which is preliminary data.</text>
</comment>
<keyword evidence="2" id="KW-1133">Transmembrane helix</keyword>
<evidence type="ECO:0000256" key="1">
    <source>
        <dbReference type="SAM" id="Coils"/>
    </source>
</evidence>
<protein>
    <submittedName>
        <fullName evidence="3">Uncharacterized protein</fullName>
    </submittedName>
</protein>
<sequence>MSADSATTTLPSELEEFIASLLSVTPVDQPFSAQHNNWSYPSVTRAELAESFSLLNDRVLIEIKSVQPESVEATATQLNLLATRVGWTRQNVLPQLPGNPPVGVAVILSLLEAIRSQVDRLEFTRTSKLPKPEDLSNDVAAAKKMRTALRAGENLLKELQPRLNGLNVGVDYIIAAQSAMAQLPEDLASLNEKRERVESTAGEILKMQGTAKNAVSDLMEKIKDLAELHERAEKTLDRADEAYRANTSQGLASAFKDRADSLTQSVWVWVFGLIGALAGGGFVGYLQLDRLTAMIDKAAASQGQSSTAIWVDFVLSILSIGGPFWFAWLATKQIGQRFKLAEDYAYKASISKAYEGYRQEAVRLDPTFQSRLFSSALTRLEEIPLRVMDETNHGSPWHALLDSDVIRQAVNTVPQFADRVIQLAKDALPDAKEVVKNEVEAAGEKAKRIIDEVRTSTEAEKQPQ</sequence>
<proteinExistence type="predicted"/>
<reference evidence="4" key="1">
    <citation type="journal article" date="2019" name="Int. J. Syst. Evol. Microbiol.">
        <title>The Global Catalogue of Microorganisms (GCM) 10K type strain sequencing project: providing services to taxonomists for standard genome sequencing and annotation.</title>
        <authorList>
            <consortium name="The Broad Institute Genomics Platform"/>
            <consortium name="The Broad Institute Genome Sequencing Center for Infectious Disease"/>
            <person name="Wu L."/>
            <person name="Ma J."/>
        </authorList>
    </citation>
    <scope>NUCLEOTIDE SEQUENCE [LARGE SCALE GENOMIC DNA]</scope>
    <source>
        <strain evidence="4">CGMCC 1.8859</strain>
    </source>
</reference>